<gene>
    <name evidence="1" type="ORF">DEBURN_LOCUS10812</name>
</gene>
<sequence>LFEYSEENYIKALTTLEKEVTEQYSNENEEDFETAFEIQEIS</sequence>
<proteinExistence type="predicted"/>
<comment type="caution">
    <text evidence="1">The sequence shown here is derived from an EMBL/GenBank/DDBJ whole genome shotgun (WGS) entry which is preliminary data.</text>
</comment>
<dbReference type="OrthoDB" id="10673923at2759"/>
<dbReference type="EMBL" id="CAJVPK010003873">
    <property type="protein sequence ID" value="CAG8631880.1"/>
    <property type="molecule type" value="Genomic_DNA"/>
</dbReference>
<dbReference type="Proteomes" id="UP000789706">
    <property type="component" value="Unassembled WGS sequence"/>
</dbReference>
<accession>A0A9N9DD49</accession>
<evidence type="ECO:0000313" key="1">
    <source>
        <dbReference type="EMBL" id="CAG8631880.1"/>
    </source>
</evidence>
<keyword evidence="2" id="KW-1185">Reference proteome</keyword>
<dbReference type="AlphaFoldDB" id="A0A9N9DD49"/>
<evidence type="ECO:0000313" key="2">
    <source>
        <dbReference type="Proteomes" id="UP000789706"/>
    </source>
</evidence>
<organism evidence="1 2">
    <name type="scientific">Diversispora eburnea</name>
    <dbReference type="NCBI Taxonomy" id="1213867"/>
    <lineage>
        <taxon>Eukaryota</taxon>
        <taxon>Fungi</taxon>
        <taxon>Fungi incertae sedis</taxon>
        <taxon>Mucoromycota</taxon>
        <taxon>Glomeromycotina</taxon>
        <taxon>Glomeromycetes</taxon>
        <taxon>Diversisporales</taxon>
        <taxon>Diversisporaceae</taxon>
        <taxon>Diversispora</taxon>
    </lineage>
</organism>
<protein>
    <submittedName>
        <fullName evidence="1">10466_t:CDS:1</fullName>
    </submittedName>
</protein>
<name>A0A9N9DD49_9GLOM</name>
<reference evidence="1" key="1">
    <citation type="submission" date="2021-06" db="EMBL/GenBank/DDBJ databases">
        <authorList>
            <person name="Kallberg Y."/>
            <person name="Tangrot J."/>
            <person name="Rosling A."/>
        </authorList>
    </citation>
    <scope>NUCLEOTIDE SEQUENCE</scope>
    <source>
        <strain evidence="1">AZ414A</strain>
    </source>
</reference>
<feature type="non-terminal residue" evidence="1">
    <location>
        <position position="1"/>
    </location>
</feature>